<keyword evidence="3 7" id="KW-1133">Transmembrane helix</keyword>
<dbReference type="STRING" id="105231.A0A1Y1HQQ9"/>
<feature type="transmembrane region" description="Helical" evidence="7">
    <location>
        <begin position="231"/>
        <end position="251"/>
    </location>
</feature>
<dbReference type="OrthoDB" id="3364966at2759"/>
<organism evidence="9 10">
    <name type="scientific">Klebsormidium nitens</name>
    <name type="common">Green alga</name>
    <name type="synonym">Ulothrix nitens</name>
    <dbReference type="NCBI Taxonomy" id="105231"/>
    <lineage>
        <taxon>Eukaryota</taxon>
        <taxon>Viridiplantae</taxon>
        <taxon>Streptophyta</taxon>
        <taxon>Klebsormidiophyceae</taxon>
        <taxon>Klebsormidiales</taxon>
        <taxon>Klebsormidiaceae</taxon>
        <taxon>Klebsormidium</taxon>
    </lineage>
</organism>
<sequence>MPQHTELKLLESPIPAQSSVSAGTTALEIAPGLESHKHAAAGLPKSSAPVLKPPALSDREGSEEQPLLPVFRRKRSKLYWLRKVGLLLAIFSASLSLVVVLFLHLPTIDTVEGDSEQAALKVPTTLEDLKVFRNVIDRYQSKNKYRVAIALIMLYIFLQTFIIPGSIFINLLAGSLYNFGTALAFCTVVSTIGCCCCFLISRHLLKDVMYSIFPKKCDSLSGEVQKHKQNLFFFILFLRIAPILPGWFVNIASPVVKVPLSPFCLGTLVGMLPQSFLTVKAGRTLTTISSLAELYDWQTLGTLGGFGVLALLPVYVKHRLEQSQTGHKSV</sequence>
<comment type="subcellular location">
    <subcellularLocation>
        <location evidence="1">Membrane</location>
        <topology evidence="1">Multi-pass membrane protein</topology>
    </subcellularLocation>
</comment>
<dbReference type="InterPro" id="IPR032816">
    <property type="entry name" value="VTT_dom"/>
</dbReference>
<dbReference type="Pfam" id="PF09335">
    <property type="entry name" value="VTT_dom"/>
    <property type="match status" value="1"/>
</dbReference>
<dbReference type="EMBL" id="DF237016">
    <property type="protein sequence ID" value="GAQ80960.1"/>
    <property type="molecule type" value="Genomic_DNA"/>
</dbReference>
<keyword evidence="4 7" id="KW-0472">Membrane</keyword>
<evidence type="ECO:0000313" key="10">
    <source>
        <dbReference type="Proteomes" id="UP000054558"/>
    </source>
</evidence>
<dbReference type="AlphaFoldDB" id="A0A1Y1HQQ9"/>
<accession>A0A1Y1HQQ9</accession>
<dbReference type="GO" id="GO:0000045">
    <property type="term" value="P:autophagosome assembly"/>
    <property type="evidence" value="ECO:0000318"/>
    <property type="project" value="GO_Central"/>
</dbReference>
<reference evidence="9 10" key="1">
    <citation type="journal article" date="2014" name="Nat. Commun.">
        <title>Klebsormidium flaccidum genome reveals primary factors for plant terrestrial adaptation.</title>
        <authorList>
            <person name="Hori K."/>
            <person name="Maruyama F."/>
            <person name="Fujisawa T."/>
            <person name="Togashi T."/>
            <person name="Yamamoto N."/>
            <person name="Seo M."/>
            <person name="Sato S."/>
            <person name="Yamada T."/>
            <person name="Mori H."/>
            <person name="Tajima N."/>
            <person name="Moriyama T."/>
            <person name="Ikeuchi M."/>
            <person name="Watanabe M."/>
            <person name="Wada H."/>
            <person name="Kobayashi K."/>
            <person name="Saito M."/>
            <person name="Masuda T."/>
            <person name="Sasaki-Sekimoto Y."/>
            <person name="Mashiguchi K."/>
            <person name="Awai K."/>
            <person name="Shimojima M."/>
            <person name="Masuda S."/>
            <person name="Iwai M."/>
            <person name="Nobusawa T."/>
            <person name="Narise T."/>
            <person name="Kondo S."/>
            <person name="Saito H."/>
            <person name="Sato R."/>
            <person name="Murakawa M."/>
            <person name="Ihara Y."/>
            <person name="Oshima-Yamada Y."/>
            <person name="Ohtaka K."/>
            <person name="Satoh M."/>
            <person name="Sonobe K."/>
            <person name="Ishii M."/>
            <person name="Ohtani R."/>
            <person name="Kanamori-Sato M."/>
            <person name="Honoki R."/>
            <person name="Miyazaki D."/>
            <person name="Mochizuki H."/>
            <person name="Umetsu J."/>
            <person name="Higashi K."/>
            <person name="Shibata D."/>
            <person name="Kamiya Y."/>
            <person name="Sato N."/>
            <person name="Nakamura Y."/>
            <person name="Tabata S."/>
            <person name="Ida S."/>
            <person name="Kurokawa K."/>
            <person name="Ohta H."/>
        </authorList>
    </citation>
    <scope>NUCLEOTIDE SEQUENCE [LARGE SCALE GENOMIC DNA]</scope>
    <source>
        <strain evidence="9 10">NIES-2285</strain>
    </source>
</reference>
<dbReference type="GO" id="GO:0016020">
    <property type="term" value="C:membrane"/>
    <property type="evidence" value="ECO:0007669"/>
    <property type="project" value="UniProtKB-SubCell"/>
</dbReference>
<dbReference type="PANTHER" id="PTHR43220">
    <property type="match status" value="1"/>
</dbReference>
<evidence type="ECO:0000256" key="4">
    <source>
        <dbReference type="ARBA" id="ARBA00023136"/>
    </source>
</evidence>
<keyword evidence="10" id="KW-1185">Reference proteome</keyword>
<dbReference type="PANTHER" id="PTHR43220:SF18">
    <property type="entry name" value="TRANSMEMBRANE PROTEIN 41B"/>
    <property type="match status" value="1"/>
</dbReference>
<name>A0A1Y1HQQ9_KLENI</name>
<proteinExistence type="inferred from homology"/>
<protein>
    <recommendedName>
        <fullName evidence="8">VTT domain-containing protein</fullName>
    </recommendedName>
</protein>
<evidence type="ECO:0000256" key="6">
    <source>
        <dbReference type="SAM" id="MobiDB-lite"/>
    </source>
</evidence>
<evidence type="ECO:0000313" key="9">
    <source>
        <dbReference type="EMBL" id="GAQ80960.1"/>
    </source>
</evidence>
<dbReference type="Proteomes" id="UP000054558">
    <property type="component" value="Unassembled WGS sequence"/>
</dbReference>
<dbReference type="OMA" id="DNRDCLF"/>
<keyword evidence="2 7" id="KW-0812">Transmembrane</keyword>
<feature type="domain" description="VTT" evidence="8">
    <location>
        <begin position="163"/>
        <end position="283"/>
    </location>
</feature>
<gene>
    <name evidence="9" type="ORF">KFL_000670180</name>
</gene>
<evidence type="ECO:0000256" key="3">
    <source>
        <dbReference type="ARBA" id="ARBA00022989"/>
    </source>
</evidence>
<evidence type="ECO:0000256" key="1">
    <source>
        <dbReference type="ARBA" id="ARBA00004141"/>
    </source>
</evidence>
<evidence type="ECO:0000256" key="7">
    <source>
        <dbReference type="SAM" id="Phobius"/>
    </source>
</evidence>
<evidence type="ECO:0000259" key="8">
    <source>
        <dbReference type="Pfam" id="PF09335"/>
    </source>
</evidence>
<feature type="transmembrane region" description="Helical" evidence="7">
    <location>
        <begin position="297"/>
        <end position="316"/>
    </location>
</feature>
<comment type="similarity">
    <text evidence="5">Belongs to the TMEM41 family.</text>
</comment>
<feature type="transmembrane region" description="Helical" evidence="7">
    <location>
        <begin position="84"/>
        <end position="105"/>
    </location>
</feature>
<feature type="region of interest" description="Disordered" evidence="6">
    <location>
        <begin position="41"/>
        <end position="61"/>
    </location>
</feature>
<evidence type="ECO:0000256" key="2">
    <source>
        <dbReference type="ARBA" id="ARBA00022692"/>
    </source>
</evidence>
<evidence type="ECO:0000256" key="5">
    <source>
        <dbReference type="ARBA" id="ARBA00025797"/>
    </source>
</evidence>
<feature type="transmembrane region" description="Helical" evidence="7">
    <location>
        <begin position="147"/>
        <end position="169"/>
    </location>
</feature>
<feature type="transmembrane region" description="Helical" evidence="7">
    <location>
        <begin position="176"/>
        <end position="201"/>
    </location>
</feature>
<dbReference type="InterPro" id="IPR045014">
    <property type="entry name" value="TM41A/B"/>
</dbReference>